<gene>
    <name evidence="2" type="ORF">OLEAN_C26130</name>
</gene>
<dbReference type="Proteomes" id="UP000032749">
    <property type="component" value="Chromosome"/>
</dbReference>
<dbReference type="STRING" id="698738.OLEAN_C26130"/>
<name>R4YUL0_OLEAN</name>
<feature type="region of interest" description="Disordered" evidence="1">
    <location>
        <begin position="352"/>
        <end position="376"/>
    </location>
</feature>
<dbReference type="HOGENOM" id="CLU_063022_0_0_6"/>
<dbReference type="AlphaFoldDB" id="R4YUL0"/>
<accession>R4YUL0</accession>
<dbReference type="GO" id="GO:0016746">
    <property type="term" value="F:acyltransferase activity"/>
    <property type="evidence" value="ECO:0007669"/>
    <property type="project" value="InterPro"/>
</dbReference>
<evidence type="ECO:0008006" key="4">
    <source>
        <dbReference type="Google" id="ProtNLM"/>
    </source>
</evidence>
<sequence>MYIADFEICTPLSNDIAELSEKIQANDNEFCLSNYYGHLGQEINMSLCDSQSFSKLDPKININRCHRDKTLVQMAGQALTPLLTRFKEYSPTLAPLILALAEQIPKHKPLAPEQLANSIRQHLGENGDMIHWNQFMPVTIGRAGVLATLSLAQKLFQQNNGIELIIIGGLDSYRHSTVLSDLSKQQRIAMIGSDGFVAGEGAGFLVVTNNKKYALKMNQGHVRIHPPGLAVEQGYIGSQEPNLAQGLTSAIKTALDTSPSLPVNQIYSSMNGEAIWYEEHVASTLRHRHDLGGNIAEKTHSVAYNIGDIGSATGALSIALSAHQLLSDGLPQRHLITTSSDKNQRSAMCLTFEPAEAKQNTQKEAQDSVHNEQDDR</sequence>
<dbReference type="PATRIC" id="fig|698738.3.peg.2711"/>
<evidence type="ECO:0000313" key="3">
    <source>
        <dbReference type="Proteomes" id="UP000032749"/>
    </source>
</evidence>
<protein>
    <recommendedName>
        <fullName evidence="4">Beta-ketoacyl synthase N-terminal domain-containing protein</fullName>
    </recommendedName>
</protein>
<reference evidence="2 3" key="1">
    <citation type="journal article" date="2013" name="Nat. Commun.">
        <title>Genome sequence and functional genomic analysis of the oil-degrading bacterium Oleispira antarctica.</title>
        <authorList>
            <person name="Kube M."/>
            <person name="Chernikova T.N."/>
            <person name="Al-Ramahi Y."/>
            <person name="Beloqui A."/>
            <person name="Lopez-Cortez N."/>
            <person name="Guazzaroni M.E."/>
            <person name="Heipieper H.J."/>
            <person name="Klages S."/>
            <person name="Kotsyurbenko O.R."/>
            <person name="Langer I."/>
            <person name="Nechitaylo T.Y."/>
            <person name="Lunsdorf H."/>
            <person name="Fernandez M."/>
            <person name="Juarez S."/>
            <person name="Ciordia S."/>
            <person name="Singer A."/>
            <person name="Kagan O."/>
            <person name="Egorova O."/>
            <person name="Petit P.A."/>
            <person name="Stogios P."/>
            <person name="Kim Y."/>
            <person name="Tchigvintsev A."/>
            <person name="Flick R."/>
            <person name="Denaro R."/>
            <person name="Genovese M."/>
            <person name="Albar J.P."/>
            <person name="Reva O.N."/>
            <person name="Martinez-Gomariz M."/>
            <person name="Tran H."/>
            <person name="Ferrer M."/>
            <person name="Savchenko A."/>
            <person name="Yakunin A.F."/>
            <person name="Yakimov M.M."/>
            <person name="Golyshina O.V."/>
            <person name="Reinhardt R."/>
            <person name="Golyshin P.N."/>
        </authorList>
    </citation>
    <scope>NUCLEOTIDE SEQUENCE [LARGE SCALE GENOMIC DNA]</scope>
</reference>
<evidence type="ECO:0000256" key="1">
    <source>
        <dbReference type="SAM" id="MobiDB-lite"/>
    </source>
</evidence>
<dbReference type="OrthoDB" id="3078238at2"/>
<proteinExistence type="predicted"/>
<keyword evidence="3" id="KW-1185">Reference proteome</keyword>
<organism evidence="2 3">
    <name type="scientific">Oleispira antarctica RB-8</name>
    <dbReference type="NCBI Taxonomy" id="698738"/>
    <lineage>
        <taxon>Bacteria</taxon>
        <taxon>Pseudomonadati</taxon>
        <taxon>Pseudomonadota</taxon>
        <taxon>Gammaproteobacteria</taxon>
        <taxon>Oceanospirillales</taxon>
        <taxon>Oceanospirillaceae</taxon>
        <taxon>Oleispira</taxon>
    </lineage>
</organism>
<evidence type="ECO:0000313" key="2">
    <source>
        <dbReference type="EMBL" id="CCK76789.1"/>
    </source>
</evidence>
<dbReference type="SUPFAM" id="SSF53901">
    <property type="entry name" value="Thiolase-like"/>
    <property type="match status" value="1"/>
</dbReference>
<feature type="compositionally biased region" description="Basic and acidic residues" evidence="1">
    <location>
        <begin position="364"/>
        <end position="376"/>
    </location>
</feature>
<dbReference type="EMBL" id="FO203512">
    <property type="protein sequence ID" value="CCK76789.1"/>
    <property type="molecule type" value="Genomic_DNA"/>
</dbReference>
<dbReference type="KEGG" id="oai:OLEAN_C26130"/>
<dbReference type="InterPro" id="IPR016039">
    <property type="entry name" value="Thiolase-like"/>
</dbReference>